<evidence type="ECO:0000256" key="1">
    <source>
        <dbReference type="SAM" id="Phobius"/>
    </source>
</evidence>
<dbReference type="RefSeq" id="WP_107150708.1">
    <property type="nucleotide sequence ID" value="NZ_PYUC01000005.1"/>
</dbReference>
<gene>
    <name evidence="2" type="ORF">C9I57_10975</name>
</gene>
<dbReference type="Proteomes" id="UP000240638">
    <property type="component" value="Unassembled WGS sequence"/>
</dbReference>
<reference evidence="2 3" key="1">
    <citation type="submission" date="2018-03" db="EMBL/GenBank/DDBJ databases">
        <title>Whole genome analyses suggest that Burkholderia sensu lato contains two further novel genera in the rhizoxinica-symbiotica group Mycetohabitans gen. nov., and Trinickia gen. nov.: implications for the evolution of diazotrophy and nodulation in the Burkholderiaceae.</title>
        <authorList>
            <person name="Estrada De Los Santos P."/>
            <person name="Palmer M."/>
            <person name="Chavez-Ramirez B."/>
            <person name="Steenkamp E.T."/>
            <person name="Hirsch A.M."/>
            <person name="Manyaka P."/>
            <person name="Maluk M."/>
            <person name="Lafos M."/>
            <person name="Crook M."/>
            <person name="Gross E."/>
            <person name="Simon M.F."/>
            <person name="Bueno Dos Reis Junior F."/>
            <person name="Poole P.S."/>
            <person name="Venter S.N."/>
            <person name="James E.K."/>
        </authorList>
    </citation>
    <scope>NUCLEOTIDE SEQUENCE [LARGE SCALE GENOMIC DNA]</scope>
    <source>
        <strain evidence="2 3">JPY-366</strain>
    </source>
</reference>
<accession>A0A2T3XV51</accession>
<dbReference type="EMBL" id="PYUC01000005">
    <property type="protein sequence ID" value="PTB20400.1"/>
    <property type="molecule type" value="Genomic_DNA"/>
</dbReference>
<proteinExistence type="predicted"/>
<name>A0A2T3XV51_9BURK</name>
<organism evidence="2 3">
    <name type="scientific">Trinickia symbiotica</name>
    <dbReference type="NCBI Taxonomy" id="863227"/>
    <lineage>
        <taxon>Bacteria</taxon>
        <taxon>Pseudomonadati</taxon>
        <taxon>Pseudomonadota</taxon>
        <taxon>Betaproteobacteria</taxon>
        <taxon>Burkholderiales</taxon>
        <taxon>Burkholderiaceae</taxon>
        <taxon>Trinickia</taxon>
    </lineage>
</organism>
<feature type="transmembrane region" description="Helical" evidence="1">
    <location>
        <begin position="7"/>
        <end position="26"/>
    </location>
</feature>
<protein>
    <submittedName>
        <fullName evidence="2">Uncharacterized protein</fullName>
    </submittedName>
</protein>
<keyword evidence="1" id="KW-0472">Membrane</keyword>
<evidence type="ECO:0000313" key="3">
    <source>
        <dbReference type="Proteomes" id="UP000240638"/>
    </source>
</evidence>
<keyword evidence="1" id="KW-1133">Transmembrane helix</keyword>
<comment type="caution">
    <text evidence="2">The sequence shown here is derived from an EMBL/GenBank/DDBJ whole genome shotgun (WGS) entry which is preliminary data.</text>
</comment>
<sequence length="64" mass="7093">MKTFEKIAFSLVTMFGLMCFAVVVYGSSPDARDAVHEVIHASENWPASACSMSPTDPCTMYWLN</sequence>
<keyword evidence="1" id="KW-0812">Transmembrane</keyword>
<evidence type="ECO:0000313" key="2">
    <source>
        <dbReference type="EMBL" id="PTB20400.1"/>
    </source>
</evidence>
<dbReference type="AlphaFoldDB" id="A0A2T3XV51"/>